<sequence length="154" mass="16870">MCSSQPSANRPASTTVNVGGFILWNLANTSSISPNLSSHIIHLYLSSASAQRYLLLLNILITARGSRLPIYLPSNPTPTSPRRHLPKLRGATTQSTITRKCGIQARRLSRPPHQNSVGPFRSDDSSGRSQRAKEFSSQRNQAQYIGVNAHQTHA</sequence>
<organism evidence="2 3">
    <name type="scientific">Dorcoceras hygrometricum</name>
    <dbReference type="NCBI Taxonomy" id="472368"/>
    <lineage>
        <taxon>Eukaryota</taxon>
        <taxon>Viridiplantae</taxon>
        <taxon>Streptophyta</taxon>
        <taxon>Embryophyta</taxon>
        <taxon>Tracheophyta</taxon>
        <taxon>Spermatophyta</taxon>
        <taxon>Magnoliopsida</taxon>
        <taxon>eudicotyledons</taxon>
        <taxon>Gunneridae</taxon>
        <taxon>Pentapetalae</taxon>
        <taxon>asterids</taxon>
        <taxon>lamiids</taxon>
        <taxon>Lamiales</taxon>
        <taxon>Gesneriaceae</taxon>
        <taxon>Didymocarpoideae</taxon>
        <taxon>Trichosporeae</taxon>
        <taxon>Loxocarpinae</taxon>
        <taxon>Dorcoceras</taxon>
    </lineage>
</organism>
<dbReference type="AlphaFoldDB" id="A0A2Z7C241"/>
<dbReference type="Proteomes" id="UP000250235">
    <property type="component" value="Unassembled WGS sequence"/>
</dbReference>
<accession>A0A2Z7C241</accession>
<evidence type="ECO:0000256" key="1">
    <source>
        <dbReference type="SAM" id="MobiDB-lite"/>
    </source>
</evidence>
<reference evidence="2 3" key="1">
    <citation type="journal article" date="2015" name="Proc. Natl. Acad. Sci. U.S.A.">
        <title>The resurrection genome of Boea hygrometrica: A blueprint for survival of dehydration.</title>
        <authorList>
            <person name="Xiao L."/>
            <person name="Yang G."/>
            <person name="Zhang L."/>
            <person name="Yang X."/>
            <person name="Zhao S."/>
            <person name="Ji Z."/>
            <person name="Zhou Q."/>
            <person name="Hu M."/>
            <person name="Wang Y."/>
            <person name="Chen M."/>
            <person name="Xu Y."/>
            <person name="Jin H."/>
            <person name="Xiao X."/>
            <person name="Hu G."/>
            <person name="Bao F."/>
            <person name="Hu Y."/>
            <person name="Wan P."/>
            <person name="Li L."/>
            <person name="Deng X."/>
            <person name="Kuang T."/>
            <person name="Xiang C."/>
            <person name="Zhu J.K."/>
            <person name="Oliver M.J."/>
            <person name="He Y."/>
        </authorList>
    </citation>
    <scope>NUCLEOTIDE SEQUENCE [LARGE SCALE GENOMIC DNA]</scope>
    <source>
        <strain evidence="3">cv. XS01</strain>
    </source>
</reference>
<dbReference type="EMBL" id="KQ999917">
    <property type="protein sequence ID" value="KZV40579.1"/>
    <property type="molecule type" value="Genomic_DNA"/>
</dbReference>
<feature type="region of interest" description="Disordered" evidence="1">
    <location>
        <begin position="72"/>
        <end position="154"/>
    </location>
</feature>
<protein>
    <submittedName>
        <fullName evidence="2">Uncharacterized protein</fullName>
    </submittedName>
</protein>
<feature type="compositionally biased region" description="Basic and acidic residues" evidence="1">
    <location>
        <begin position="121"/>
        <end position="136"/>
    </location>
</feature>
<feature type="compositionally biased region" description="Polar residues" evidence="1">
    <location>
        <begin position="137"/>
        <end position="154"/>
    </location>
</feature>
<proteinExistence type="predicted"/>
<name>A0A2Z7C241_9LAMI</name>
<gene>
    <name evidence="2" type="ORF">F511_32622</name>
</gene>
<keyword evidence="3" id="KW-1185">Reference proteome</keyword>
<evidence type="ECO:0000313" key="2">
    <source>
        <dbReference type="EMBL" id="KZV40579.1"/>
    </source>
</evidence>
<evidence type="ECO:0000313" key="3">
    <source>
        <dbReference type="Proteomes" id="UP000250235"/>
    </source>
</evidence>